<keyword evidence="3" id="KW-1185">Reference proteome</keyword>
<dbReference type="AlphaFoldDB" id="F0ZQ03"/>
<dbReference type="InParanoid" id="F0ZQ03"/>
<dbReference type="GeneID" id="10502623"/>
<gene>
    <name evidence="2" type="ORF">DICPUDRAFT_98383</name>
</gene>
<dbReference type="EMBL" id="GL871118">
    <property type="protein sequence ID" value="EGC33977.1"/>
    <property type="molecule type" value="Genomic_DNA"/>
</dbReference>
<evidence type="ECO:0008006" key="4">
    <source>
        <dbReference type="Google" id="ProtNLM"/>
    </source>
</evidence>
<dbReference type="VEuPathDB" id="AmoebaDB:DICPUDRAFT_98383"/>
<name>F0ZQ03_DICPU</name>
<evidence type="ECO:0000313" key="2">
    <source>
        <dbReference type="EMBL" id="EGC33977.1"/>
    </source>
</evidence>
<dbReference type="PANTHER" id="PTHR32556:SF21">
    <property type="entry name" value="F-BOX DOMAIN-CONTAINING PROTEIN"/>
    <property type="match status" value="1"/>
</dbReference>
<dbReference type="PANTHER" id="PTHR32556">
    <property type="entry name" value="F-BOX DOMAIN-CONTAINING PROTEIN-RELATED-RELATED"/>
    <property type="match status" value="1"/>
</dbReference>
<protein>
    <recommendedName>
        <fullName evidence="4">F-box domain-containing protein</fullName>
    </recommendedName>
</protein>
<accession>F0ZQ03</accession>
<feature type="region of interest" description="Disordered" evidence="1">
    <location>
        <begin position="449"/>
        <end position="489"/>
    </location>
</feature>
<evidence type="ECO:0000313" key="3">
    <source>
        <dbReference type="Proteomes" id="UP000001064"/>
    </source>
</evidence>
<dbReference type="OMA" id="ISTRICY"/>
<dbReference type="Proteomes" id="UP000001064">
    <property type="component" value="Unassembled WGS sequence"/>
</dbReference>
<organism evidence="2 3">
    <name type="scientific">Dictyostelium purpureum</name>
    <name type="common">Slime mold</name>
    <dbReference type="NCBI Taxonomy" id="5786"/>
    <lineage>
        <taxon>Eukaryota</taxon>
        <taxon>Amoebozoa</taxon>
        <taxon>Evosea</taxon>
        <taxon>Eumycetozoa</taxon>
        <taxon>Dictyostelia</taxon>
        <taxon>Dictyosteliales</taxon>
        <taxon>Dictyosteliaceae</taxon>
        <taxon>Dictyostelium</taxon>
    </lineage>
</organism>
<reference evidence="3" key="1">
    <citation type="journal article" date="2011" name="Genome Biol.">
        <title>Comparative genomics of the social amoebae Dictyostelium discoideum and Dictyostelium purpureum.</title>
        <authorList>
            <consortium name="US DOE Joint Genome Institute (JGI-PGF)"/>
            <person name="Sucgang R."/>
            <person name="Kuo A."/>
            <person name="Tian X."/>
            <person name="Salerno W."/>
            <person name="Parikh A."/>
            <person name="Feasley C.L."/>
            <person name="Dalin E."/>
            <person name="Tu H."/>
            <person name="Huang E."/>
            <person name="Barry K."/>
            <person name="Lindquist E."/>
            <person name="Shapiro H."/>
            <person name="Bruce D."/>
            <person name="Schmutz J."/>
            <person name="Salamov A."/>
            <person name="Fey P."/>
            <person name="Gaudet P."/>
            <person name="Anjard C."/>
            <person name="Babu M.M."/>
            <person name="Basu S."/>
            <person name="Bushmanova Y."/>
            <person name="van der Wel H."/>
            <person name="Katoh-Kurasawa M."/>
            <person name="Dinh C."/>
            <person name="Coutinho P.M."/>
            <person name="Saito T."/>
            <person name="Elias M."/>
            <person name="Schaap P."/>
            <person name="Kay R.R."/>
            <person name="Henrissat B."/>
            <person name="Eichinger L."/>
            <person name="Rivero F."/>
            <person name="Putnam N.H."/>
            <person name="West C.M."/>
            <person name="Loomis W.F."/>
            <person name="Chisholm R.L."/>
            <person name="Shaulsky G."/>
            <person name="Strassmann J.E."/>
            <person name="Queller D.C."/>
            <person name="Kuspa A."/>
            <person name="Grigoriev I.V."/>
        </authorList>
    </citation>
    <scope>NUCLEOTIDE SEQUENCE [LARGE SCALE GENOMIC DNA]</scope>
    <source>
        <strain evidence="3">QSDP1</strain>
    </source>
</reference>
<sequence length="643" mass="75789">MDIKRLRENNFTKNSSINSSKKIKITNFNNNNINNNSNNNNNVIINNTTNINITKPILPIYLQKIIIKLLCNKIDEYNKAYINYYINDELVEMDNIQKYEIQSLALVNWCWFNCFRENLTVSHDFLSYHYYPSLYDLEGEINKININNNNNKSDTLEKSNIITAVQELDYQSSSILPLSNSKTLEINNNCNNFNKFNHYIINRVNNQLNNNNSRFKLINDNNIIELKLNFRDYFNKKNLNNQCLIKKIIQSINKRIKSFPNLKKIYVANRYYPFVSIEEQKQWEIINLIEFNNISTRICYLDKRVSNVKEIQFLYGTVHSVKEVAPFLKSLDMVEQVYLNGDCEGFEYPQLYQLLGNESCFTNTLDFQVETNISIEDFYYILKLSPNTKILLVNLCFDNLIYELSNKKSTCPKCLCTEDDEDKFNEDSDDYNNSIINNEKQVLTISKNNKNINDNNNNNNNNIDNNNIDNNNNNNNNGKINNNDNEQEQSDNSSLINFIKKPKYFKDYWDFIFNFIINHKKLKNIGFSSSCRLKSTALNSKDLPNDFIETFGSMLINNQSLSKVHFNRVPIQFLKLLEYIIQNNKRITRYNCSLLHDSVNNQSKLAQFIKSLNYLLTQKENNHILKFYLESENQIILLNYKKK</sequence>
<dbReference type="KEGG" id="dpp:DICPUDRAFT_98383"/>
<evidence type="ECO:0000256" key="1">
    <source>
        <dbReference type="SAM" id="MobiDB-lite"/>
    </source>
</evidence>
<dbReference type="RefSeq" id="XP_003289510.1">
    <property type="nucleotide sequence ID" value="XM_003289462.1"/>
</dbReference>
<proteinExistence type="predicted"/>